<evidence type="ECO:0000313" key="3">
    <source>
        <dbReference type="Proteomes" id="UP000033033"/>
    </source>
</evidence>
<dbReference type="CDD" id="cd02947">
    <property type="entry name" value="TRX_family"/>
    <property type="match status" value="1"/>
</dbReference>
<dbReference type="InterPro" id="IPR036249">
    <property type="entry name" value="Thioredoxin-like_sf"/>
</dbReference>
<evidence type="ECO:0000259" key="1">
    <source>
        <dbReference type="PROSITE" id="PS51352"/>
    </source>
</evidence>
<dbReference type="HOGENOM" id="CLU_133605_0_0_2"/>
<dbReference type="InterPro" id="IPR013766">
    <property type="entry name" value="Thioredoxin_domain"/>
</dbReference>
<keyword evidence="3" id="KW-1185">Reference proteome</keyword>
<organism evidence="2 3">
    <name type="scientific">Methanosarcina barkeri MS</name>
    <dbReference type="NCBI Taxonomy" id="1434108"/>
    <lineage>
        <taxon>Archaea</taxon>
        <taxon>Methanobacteriati</taxon>
        <taxon>Methanobacteriota</taxon>
        <taxon>Stenosarchaea group</taxon>
        <taxon>Methanomicrobia</taxon>
        <taxon>Methanosarcinales</taxon>
        <taxon>Methanosarcinaceae</taxon>
        <taxon>Methanosarcina</taxon>
    </lineage>
</organism>
<dbReference type="AlphaFoldDB" id="A0A0E3QRX1"/>
<dbReference type="KEGG" id="mby:MSBRM_0985"/>
<dbReference type="EMBL" id="CP009528">
    <property type="protein sequence ID" value="AKB53983.1"/>
    <property type="molecule type" value="Genomic_DNA"/>
</dbReference>
<dbReference type="RefSeq" id="WP_230669061.1">
    <property type="nucleotide sequence ID" value="NZ_CP009528.1"/>
</dbReference>
<dbReference type="Proteomes" id="UP000033033">
    <property type="component" value="Chromosome"/>
</dbReference>
<dbReference type="PROSITE" id="PS51352">
    <property type="entry name" value="THIOREDOXIN_2"/>
    <property type="match status" value="1"/>
</dbReference>
<dbReference type="SUPFAM" id="SSF52833">
    <property type="entry name" value="Thioredoxin-like"/>
    <property type="match status" value="1"/>
</dbReference>
<dbReference type="PANTHER" id="PTHR43601:SF3">
    <property type="entry name" value="THIOREDOXIN, MITOCHONDRIAL"/>
    <property type="match status" value="1"/>
</dbReference>
<sequence length="200" mass="22565">MFALTDLKNQPYKKNQPYNIESNGRPNMKKSVILLILLVLALFTAGCDEKTPTNSTNSEANMENSVVAITQLEQVNTSLQKTPVFVKIGSRWCPECRSLKPVLDKLAVEYQGKATIAAIDADKNLELAEYFEVEFIPDSFVIVGIENGTYVYMQENGNVSTDRSKARFIGRNETDEEMFKKVLDFALIQQEKTEANETKH</sequence>
<dbReference type="Gene3D" id="3.40.30.10">
    <property type="entry name" value="Glutaredoxin"/>
    <property type="match status" value="1"/>
</dbReference>
<gene>
    <name evidence="2" type="ORF">MSBRM_0985</name>
</gene>
<feature type="domain" description="Thioredoxin" evidence="1">
    <location>
        <begin position="34"/>
        <end position="179"/>
    </location>
</feature>
<dbReference type="STRING" id="1434108.MSBRM_0985"/>
<dbReference type="PATRIC" id="fig|1434108.4.peg.1199"/>
<dbReference type="Pfam" id="PF00085">
    <property type="entry name" value="Thioredoxin"/>
    <property type="match status" value="1"/>
</dbReference>
<name>A0A0E3QRX1_METBA</name>
<dbReference type="GeneID" id="24844204"/>
<reference evidence="2 3" key="1">
    <citation type="submission" date="2014-07" db="EMBL/GenBank/DDBJ databases">
        <title>Methanogenic archaea and the global carbon cycle.</title>
        <authorList>
            <person name="Henriksen J.R."/>
            <person name="Luke J."/>
            <person name="Reinhart S."/>
            <person name="Benedict M.N."/>
            <person name="Youngblut N.D."/>
            <person name="Metcalf M.E."/>
            <person name="Whitaker R.J."/>
            <person name="Metcalf W.W."/>
        </authorList>
    </citation>
    <scope>NUCLEOTIDE SEQUENCE [LARGE SCALE GENOMIC DNA]</scope>
    <source>
        <strain evidence="2 3">MS</strain>
    </source>
</reference>
<proteinExistence type="predicted"/>
<dbReference type="GO" id="GO:0045454">
    <property type="term" value="P:cell redox homeostasis"/>
    <property type="evidence" value="ECO:0007669"/>
    <property type="project" value="TreeGrafter"/>
</dbReference>
<evidence type="ECO:0000313" key="2">
    <source>
        <dbReference type="EMBL" id="AKB53983.1"/>
    </source>
</evidence>
<protein>
    <submittedName>
        <fullName evidence="2">Thioredoxin</fullName>
    </submittedName>
</protein>
<dbReference type="PANTHER" id="PTHR43601">
    <property type="entry name" value="THIOREDOXIN, MITOCHONDRIAL"/>
    <property type="match status" value="1"/>
</dbReference>
<accession>A0A0E3QRX1</accession>